<dbReference type="Proteomes" id="UP000249499">
    <property type="component" value="Plasmid pTi1078"/>
</dbReference>
<keyword evidence="14" id="KW-0614">Plasmid</keyword>
<evidence type="ECO:0000256" key="9">
    <source>
        <dbReference type="ARBA" id="ARBA00022741"/>
    </source>
</evidence>
<keyword evidence="7" id="KW-0808">Transferase</keyword>
<evidence type="ECO:0000256" key="1">
    <source>
        <dbReference type="ARBA" id="ARBA00000085"/>
    </source>
</evidence>
<evidence type="ECO:0000256" key="5">
    <source>
        <dbReference type="ARBA" id="ARBA00022630"/>
    </source>
</evidence>
<evidence type="ECO:0000256" key="2">
    <source>
        <dbReference type="ARBA" id="ARBA00012438"/>
    </source>
</evidence>
<reference evidence="14 15" key="1">
    <citation type="journal article" date="2018" name="Sci. Rep.">
        <title>Rhizobium tumorigenes sp. nov., a novel plant tumorigenic bacterium isolated from cane gall tumors on thornless blackberry.</title>
        <authorList>
            <person name="Kuzmanovi N."/>
            <person name="Smalla K."/>
            <person name="Gronow S."/>
            <person name="PuBawska J."/>
        </authorList>
    </citation>
    <scope>NUCLEOTIDE SEQUENCE [LARGE SCALE GENOMIC DNA]</scope>
    <source>
        <strain evidence="14 15">1078</strain>
    </source>
</reference>
<dbReference type="InterPro" id="IPR000700">
    <property type="entry name" value="PAS-assoc_C"/>
</dbReference>
<name>A0AAF1KT03_9HYPH</name>
<evidence type="ECO:0000313" key="15">
    <source>
        <dbReference type="Proteomes" id="UP000249499"/>
    </source>
</evidence>
<evidence type="ECO:0000313" key="14">
    <source>
        <dbReference type="EMBL" id="WFR98310.1"/>
    </source>
</evidence>
<evidence type="ECO:0000256" key="7">
    <source>
        <dbReference type="ARBA" id="ARBA00022679"/>
    </source>
</evidence>
<dbReference type="InterPro" id="IPR036890">
    <property type="entry name" value="HATPase_C_sf"/>
</dbReference>
<evidence type="ECO:0000256" key="10">
    <source>
        <dbReference type="ARBA" id="ARBA00022777"/>
    </source>
</evidence>
<accession>A0AAF1KT03</accession>
<dbReference type="PANTHER" id="PTHR41523:SF7">
    <property type="entry name" value="HISTIDINE KINASE"/>
    <property type="match status" value="1"/>
</dbReference>
<geneLocation type="plasmid" evidence="14 15">
    <name>pTi1078</name>
</geneLocation>
<reference evidence="15" key="2">
    <citation type="journal article" date="2023" name="MicrobiologyOpen">
        <title>Genomics of the tumorigenes clade of the family Rhizobiaceae and description of Rhizobium rhododendri sp. nov.</title>
        <authorList>
            <person name="Kuzmanovic N."/>
            <person name="diCenzo G.C."/>
            <person name="Bunk B."/>
            <person name="Sproeer C."/>
            <person name="Fruehling A."/>
            <person name="Neumann-Schaal M."/>
            <person name="Overmann J."/>
            <person name="Smalla K."/>
        </authorList>
    </citation>
    <scope>NUCLEOTIDE SEQUENCE [LARGE SCALE GENOMIC DNA]</scope>
    <source>
        <strain evidence="15">1078</strain>
        <plasmid evidence="15">pTi1078</plasmid>
    </source>
</reference>
<proteinExistence type="predicted"/>
<organism evidence="14 15">
    <name type="scientific">Rhizobium tumorigenes</name>
    <dbReference type="NCBI Taxonomy" id="2041385"/>
    <lineage>
        <taxon>Bacteria</taxon>
        <taxon>Pseudomonadati</taxon>
        <taxon>Pseudomonadota</taxon>
        <taxon>Alphaproteobacteria</taxon>
        <taxon>Hyphomicrobiales</taxon>
        <taxon>Rhizobiaceae</taxon>
        <taxon>Rhizobium/Agrobacterium group</taxon>
        <taxon>Rhizobium</taxon>
    </lineage>
</organism>
<dbReference type="GO" id="GO:0005524">
    <property type="term" value="F:ATP binding"/>
    <property type="evidence" value="ECO:0007669"/>
    <property type="project" value="UniProtKB-KW"/>
</dbReference>
<keyword evidence="11" id="KW-0067">ATP-binding</keyword>
<gene>
    <name evidence="14" type="ORF">PR017_23520</name>
</gene>
<evidence type="ECO:0000256" key="8">
    <source>
        <dbReference type="ARBA" id="ARBA00022737"/>
    </source>
</evidence>
<dbReference type="Pfam" id="PF08448">
    <property type="entry name" value="PAS_4"/>
    <property type="match status" value="1"/>
</dbReference>
<dbReference type="PANTHER" id="PTHR41523">
    <property type="entry name" value="TWO-COMPONENT SYSTEM SENSOR PROTEIN"/>
    <property type="match status" value="1"/>
</dbReference>
<keyword evidence="8" id="KW-0677">Repeat</keyword>
<dbReference type="SMART" id="SM00091">
    <property type="entry name" value="PAS"/>
    <property type="match status" value="3"/>
</dbReference>
<dbReference type="InterPro" id="IPR013656">
    <property type="entry name" value="PAS_4"/>
</dbReference>
<dbReference type="Pfam" id="PF07536">
    <property type="entry name" value="HWE_HK"/>
    <property type="match status" value="1"/>
</dbReference>
<dbReference type="GO" id="GO:0004673">
    <property type="term" value="F:protein histidine kinase activity"/>
    <property type="evidence" value="ECO:0007669"/>
    <property type="project" value="UniProtKB-EC"/>
</dbReference>
<dbReference type="EC" id="2.7.13.3" evidence="2"/>
<dbReference type="KEGG" id="rtu:PR017_23520"/>
<dbReference type="RefSeq" id="WP_279619561.1">
    <property type="nucleotide sequence ID" value="NZ_CP117257.1"/>
</dbReference>
<sequence>MSFSSKAVLVSMSSSINNDGPVKALADALATERVNPVALLEAVLSASDDCIKVLDLEGHLLFMSEGGKHVMEVDDFDSLKGCPWPDFWADESNVAARNAVAIAASGRPARFTGSAKTARGNDRFWDVQVLPLVDSGGRPTQLLSISRDISEGHAAEAKVAELIAAEQEAAKAEADTLRRMLLDAPSFMCVLEGPDHVFKITNKAYLQLVGHRDLIGVPVRRAFPDVEEQGFFELLDEVYVTGEPFIGRSVSFAIQRSQDAPYEEAFLNFVYQPIFSAEGVVTGIFVEGSDVTDLKNVELALRRKDLQLELALDAVGMGVWECTVVDGHFVDIKEDERARTLLHRLADEEATFDNFTSRVHPYDRLALAESAAQALDPSGSGILDVQYRMLERPGMPSRWVHARAKTVTFDGLTKFVGTVRDVTDRKDDEARQQLVSGELQHRIKNLLAMVSAIATQTLRGDDIADRREIFNARLHVLAQAQNLLMATTFESAGIHDTLRAALAPHGGSDGRFDIDGSHFEMTPKQSLSMALTLHELATNATKYGALSNDAGRVRISWHLAKASDGRQDLNFVWQESGGPAVSEPTTKGFGSRLISRVLAADFSGDVRIIYPSGGVVCTLTATLG</sequence>
<dbReference type="InterPro" id="IPR000014">
    <property type="entry name" value="PAS"/>
</dbReference>
<feature type="domain" description="PAC" evidence="13">
    <location>
        <begin position="105"/>
        <end position="161"/>
    </location>
</feature>
<evidence type="ECO:0000256" key="3">
    <source>
        <dbReference type="ARBA" id="ARBA00021740"/>
    </source>
</evidence>
<dbReference type="Gene3D" id="3.30.565.10">
    <property type="entry name" value="Histidine kinase-like ATPase, C-terminal domain"/>
    <property type="match status" value="1"/>
</dbReference>
<dbReference type="AlphaFoldDB" id="A0AAF1KT03"/>
<dbReference type="InterPro" id="IPR011102">
    <property type="entry name" value="Sig_transdc_His_kinase_HWE"/>
</dbReference>
<evidence type="ECO:0000256" key="12">
    <source>
        <dbReference type="ARBA" id="ARBA00023026"/>
    </source>
</evidence>
<dbReference type="Gene3D" id="3.30.450.20">
    <property type="entry name" value="PAS domain"/>
    <property type="match status" value="3"/>
</dbReference>
<keyword evidence="4" id="KW-0597">Phosphoprotein</keyword>
<keyword evidence="9" id="KW-0547">Nucleotide-binding</keyword>
<feature type="domain" description="PAC" evidence="13">
    <location>
        <begin position="248"/>
        <end position="303"/>
    </location>
</feature>
<keyword evidence="12" id="KW-0843">Virulence</keyword>
<evidence type="ECO:0000256" key="4">
    <source>
        <dbReference type="ARBA" id="ARBA00022553"/>
    </source>
</evidence>
<dbReference type="PROSITE" id="PS50113">
    <property type="entry name" value="PAC"/>
    <property type="match status" value="2"/>
</dbReference>
<keyword evidence="6" id="KW-0288">FMN</keyword>
<keyword evidence="10" id="KW-0418">Kinase</keyword>
<evidence type="ECO:0000256" key="6">
    <source>
        <dbReference type="ARBA" id="ARBA00022643"/>
    </source>
</evidence>
<dbReference type="InterPro" id="IPR035965">
    <property type="entry name" value="PAS-like_dom_sf"/>
</dbReference>
<dbReference type="SUPFAM" id="SSF55785">
    <property type="entry name" value="PYP-like sensor domain (PAS domain)"/>
    <property type="match status" value="3"/>
</dbReference>
<comment type="catalytic activity">
    <reaction evidence="1">
        <text>ATP + protein L-histidine = ADP + protein N-phospho-L-histidine.</text>
        <dbReference type="EC" id="2.7.13.3"/>
    </reaction>
</comment>
<evidence type="ECO:0000259" key="13">
    <source>
        <dbReference type="PROSITE" id="PS50113"/>
    </source>
</evidence>
<dbReference type="SMART" id="SM00911">
    <property type="entry name" value="HWE_HK"/>
    <property type="match status" value="1"/>
</dbReference>
<dbReference type="EMBL" id="CP117257">
    <property type="protein sequence ID" value="WFR98310.1"/>
    <property type="molecule type" value="Genomic_DNA"/>
</dbReference>
<protein>
    <recommendedName>
        <fullName evidence="3">Blue-light-activated histidine kinase</fullName>
        <ecNumber evidence="2">2.7.13.3</ecNumber>
    </recommendedName>
</protein>
<keyword evidence="15" id="KW-1185">Reference proteome</keyword>
<keyword evidence="5" id="KW-0285">Flavoprotein</keyword>
<evidence type="ECO:0000256" key="11">
    <source>
        <dbReference type="ARBA" id="ARBA00022840"/>
    </source>
</evidence>